<reference evidence="3 4" key="1">
    <citation type="submission" date="2021-04" db="EMBL/GenBank/DDBJ databases">
        <title>The genome sequence of Ideonella sp. 3Y2.</title>
        <authorList>
            <person name="Liu Y."/>
        </authorList>
    </citation>
    <scope>NUCLEOTIDE SEQUENCE [LARGE SCALE GENOMIC DNA]</scope>
    <source>
        <strain evidence="3 4">3Y2</strain>
    </source>
</reference>
<keyword evidence="4" id="KW-1185">Reference proteome</keyword>
<dbReference type="AlphaFoldDB" id="A0A941BF52"/>
<dbReference type="RefSeq" id="WP_210853684.1">
    <property type="nucleotide sequence ID" value="NZ_JAGQDD010000005.1"/>
</dbReference>
<dbReference type="Proteomes" id="UP000676246">
    <property type="component" value="Unassembled WGS sequence"/>
</dbReference>
<accession>A0A941BF52</accession>
<sequence length="322" mass="35355">MHPPFIDTVLQRHGLRAQALRCVARLDCEVWRIRPSTGPELALRLYAASHRDTAAIETELDFLEASAAAGLHVPVPLRSQDGARWHRHPDGRLAVLLTWLGGRQHDRGLSPARLAAVGRFTGTLHRVADELQHAGRVRLTRPAVSLDLPAWADGTRAGLARLTPEHRALLARAAARLHPMIEGFGRAPGTWGLVHGDLHPWNLLFVRGAAGAIDFTDCGLGHRAMDLAATLQYLCHPLAGNHDHRPQYAALHDALLDGYAAATTPPPDLPRQVSLLITARLIMTQGWMLDDWPTLDHLSWGPGFVRGSQRALRDWLAQPEGC</sequence>
<evidence type="ECO:0000313" key="3">
    <source>
        <dbReference type="EMBL" id="MBQ0930692.1"/>
    </source>
</evidence>
<evidence type="ECO:0000256" key="1">
    <source>
        <dbReference type="ARBA" id="ARBA00038240"/>
    </source>
</evidence>
<dbReference type="Pfam" id="PF01636">
    <property type="entry name" value="APH"/>
    <property type="match status" value="1"/>
</dbReference>
<comment type="similarity">
    <text evidence="1">Belongs to the pseudomonas-type ThrB family.</text>
</comment>
<evidence type="ECO:0000259" key="2">
    <source>
        <dbReference type="Pfam" id="PF01636"/>
    </source>
</evidence>
<dbReference type="EMBL" id="JAGQDD010000005">
    <property type="protein sequence ID" value="MBQ0930692.1"/>
    <property type="molecule type" value="Genomic_DNA"/>
</dbReference>
<gene>
    <name evidence="3" type="ORF">KAK03_09340</name>
</gene>
<dbReference type="Gene3D" id="1.10.510.10">
    <property type="entry name" value="Transferase(Phosphotransferase) domain 1"/>
    <property type="match status" value="1"/>
</dbReference>
<dbReference type="PANTHER" id="PTHR21064">
    <property type="entry name" value="AMINOGLYCOSIDE PHOSPHOTRANSFERASE DOMAIN-CONTAINING PROTEIN-RELATED"/>
    <property type="match status" value="1"/>
</dbReference>
<name>A0A941BF52_9BURK</name>
<organism evidence="3 4">
    <name type="scientific">Ideonella alba</name>
    <dbReference type="NCBI Taxonomy" id="2824118"/>
    <lineage>
        <taxon>Bacteria</taxon>
        <taxon>Pseudomonadati</taxon>
        <taxon>Pseudomonadota</taxon>
        <taxon>Betaproteobacteria</taxon>
        <taxon>Burkholderiales</taxon>
        <taxon>Sphaerotilaceae</taxon>
        <taxon>Ideonella</taxon>
    </lineage>
</organism>
<dbReference type="InterPro" id="IPR050249">
    <property type="entry name" value="Pseudomonas-type_ThrB"/>
</dbReference>
<dbReference type="SUPFAM" id="SSF56112">
    <property type="entry name" value="Protein kinase-like (PK-like)"/>
    <property type="match status" value="1"/>
</dbReference>
<dbReference type="GO" id="GO:0009088">
    <property type="term" value="P:threonine biosynthetic process"/>
    <property type="evidence" value="ECO:0007669"/>
    <property type="project" value="TreeGrafter"/>
</dbReference>
<dbReference type="InterPro" id="IPR002575">
    <property type="entry name" value="Aminoglycoside_PTrfase"/>
</dbReference>
<dbReference type="PANTHER" id="PTHR21064:SF6">
    <property type="entry name" value="AMINOGLYCOSIDE PHOSPHOTRANSFERASE DOMAIN-CONTAINING PROTEIN"/>
    <property type="match status" value="1"/>
</dbReference>
<dbReference type="InterPro" id="IPR011009">
    <property type="entry name" value="Kinase-like_dom_sf"/>
</dbReference>
<feature type="domain" description="Aminoglycoside phosphotransferase" evidence="2">
    <location>
        <begin position="30"/>
        <end position="249"/>
    </location>
</feature>
<evidence type="ECO:0000313" key="4">
    <source>
        <dbReference type="Proteomes" id="UP000676246"/>
    </source>
</evidence>
<dbReference type="Gene3D" id="3.30.200.70">
    <property type="match status" value="1"/>
</dbReference>
<dbReference type="Gene3D" id="1.20.1270.170">
    <property type="match status" value="1"/>
</dbReference>
<dbReference type="GO" id="GO:0004413">
    <property type="term" value="F:homoserine kinase activity"/>
    <property type="evidence" value="ECO:0007669"/>
    <property type="project" value="TreeGrafter"/>
</dbReference>
<proteinExistence type="inferred from homology"/>
<comment type="caution">
    <text evidence="3">The sequence shown here is derived from an EMBL/GenBank/DDBJ whole genome shotgun (WGS) entry which is preliminary data.</text>
</comment>
<protein>
    <submittedName>
        <fullName evidence="3">Phosphotransferase</fullName>
    </submittedName>
</protein>